<gene>
    <name evidence="1" type="ORF">B7Z01_06145</name>
</gene>
<dbReference type="Proteomes" id="UP000215595">
    <property type="component" value="Unassembled WGS sequence"/>
</dbReference>
<sequence>METGWRRTGTEHRRCPSRLGGAVLKDLLVQIKNLAKARERRFSERFARGELSTLIELLRRIYG</sequence>
<comment type="caution">
    <text evidence="1">The sequence shown here is derived from an EMBL/GenBank/DDBJ whole genome shotgun (WGS) entry which is preliminary data.</text>
</comment>
<proteinExistence type="predicted"/>
<dbReference type="EMBL" id="NCEB01000009">
    <property type="protein sequence ID" value="OYX34420.1"/>
    <property type="molecule type" value="Genomic_DNA"/>
</dbReference>
<name>A0A258FP94_9CAUL</name>
<protein>
    <submittedName>
        <fullName evidence="1">Uncharacterized protein</fullName>
    </submittedName>
</protein>
<dbReference type="AlphaFoldDB" id="A0A258FP94"/>
<evidence type="ECO:0000313" key="1">
    <source>
        <dbReference type="EMBL" id="OYX34420.1"/>
    </source>
</evidence>
<accession>A0A258FP94</accession>
<reference evidence="1 2" key="1">
    <citation type="submission" date="2017-03" db="EMBL/GenBank/DDBJ databases">
        <title>Lifting the veil on microbial sulfur biogeochemistry in mining wastewaters.</title>
        <authorList>
            <person name="Kantor R.S."/>
            <person name="Colenbrander Nelson T."/>
            <person name="Marshall S."/>
            <person name="Bennett D."/>
            <person name="Apte S."/>
            <person name="Camacho D."/>
            <person name="Thomas B.C."/>
            <person name="Warren L.A."/>
            <person name="Banfield J.F."/>
        </authorList>
    </citation>
    <scope>NUCLEOTIDE SEQUENCE [LARGE SCALE GENOMIC DNA]</scope>
    <source>
        <strain evidence="1">32-69-9</strain>
    </source>
</reference>
<organism evidence="1 2">
    <name type="scientific">Brevundimonas subvibrioides</name>
    <dbReference type="NCBI Taxonomy" id="74313"/>
    <lineage>
        <taxon>Bacteria</taxon>
        <taxon>Pseudomonadati</taxon>
        <taxon>Pseudomonadota</taxon>
        <taxon>Alphaproteobacteria</taxon>
        <taxon>Caulobacterales</taxon>
        <taxon>Caulobacteraceae</taxon>
        <taxon>Brevundimonas</taxon>
    </lineage>
</organism>
<evidence type="ECO:0000313" key="2">
    <source>
        <dbReference type="Proteomes" id="UP000215595"/>
    </source>
</evidence>